<reference evidence="1 2" key="1">
    <citation type="submission" date="2019-07" db="EMBL/GenBank/DDBJ databases">
        <title>The pathways for chlorine oxyanion respiration interact through the shared metabolite chlorate.</title>
        <authorList>
            <person name="Barnum T.P."/>
            <person name="Cheng Y."/>
            <person name="Hill K.A."/>
            <person name="Lucas L.N."/>
            <person name="Carlson H.K."/>
            <person name="Coates J.D."/>
        </authorList>
    </citation>
    <scope>NUCLEOTIDE SEQUENCE [LARGE SCALE GENOMIC DNA]</scope>
    <source>
        <strain evidence="1 2">SFB-3</strain>
    </source>
</reference>
<sequence>MKKWIFLIPVILAACTAEQDDLRSWMAQQEAGMKGQVKPLPEIKPFPVVDYDAFAQINPYDADKFVAARVVVGGGRAPDINRQREPLESYPLESLKMVGVLLKTGASHALIDAGGSIYQVRSGNYMGQNFGVVTSISESEVTLTELVEDLNGDWVERTSALYLQEQQETTQ</sequence>
<dbReference type="InterPro" id="IPR007446">
    <property type="entry name" value="PilP"/>
</dbReference>
<dbReference type="EMBL" id="VMNK01000006">
    <property type="protein sequence ID" value="TVO57600.1"/>
    <property type="molecule type" value="Genomic_DNA"/>
</dbReference>
<dbReference type="Gene3D" id="2.30.30.830">
    <property type="match status" value="1"/>
</dbReference>
<evidence type="ECO:0000313" key="2">
    <source>
        <dbReference type="Proteomes" id="UP000319502"/>
    </source>
</evidence>
<evidence type="ECO:0000313" key="1">
    <source>
        <dbReference type="EMBL" id="TVO57600.1"/>
    </source>
</evidence>
<dbReference type="AlphaFoldDB" id="A0A557QXF6"/>
<organism evidence="1 2">
    <name type="scientific">Denitromonas halophila</name>
    <dbReference type="NCBI Taxonomy" id="1629404"/>
    <lineage>
        <taxon>Bacteria</taxon>
        <taxon>Pseudomonadati</taxon>
        <taxon>Pseudomonadota</taxon>
        <taxon>Betaproteobacteria</taxon>
        <taxon>Rhodocyclales</taxon>
        <taxon>Zoogloeaceae</taxon>
        <taxon>Denitromonas</taxon>
    </lineage>
</organism>
<gene>
    <name evidence="1" type="ORF">FHP91_07960</name>
</gene>
<accession>A0A557QXF6</accession>
<keyword evidence="2" id="KW-1185">Reference proteome</keyword>
<dbReference type="OrthoDB" id="5296580at2"/>
<dbReference type="RefSeq" id="WP_144309072.1">
    <property type="nucleotide sequence ID" value="NZ_VMNK01000006.1"/>
</dbReference>
<dbReference type="PIRSF" id="PIRSF016481">
    <property type="entry name" value="Pilus_assembly_PilP"/>
    <property type="match status" value="1"/>
</dbReference>
<dbReference type="Proteomes" id="UP000319502">
    <property type="component" value="Unassembled WGS sequence"/>
</dbReference>
<dbReference type="PROSITE" id="PS51257">
    <property type="entry name" value="PROKAR_LIPOPROTEIN"/>
    <property type="match status" value="1"/>
</dbReference>
<comment type="caution">
    <text evidence="1">The sequence shown here is derived from an EMBL/GenBank/DDBJ whole genome shotgun (WGS) entry which is preliminary data.</text>
</comment>
<name>A0A557QXF6_9RHOO</name>
<dbReference type="Pfam" id="PF04351">
    <property type="entry name" value="PilP"/>
    <property type="match status" value="1"/>
</dbReference>
<proteinExistence type="predicted"/>
<protein>
    <submittedName>
        <fullName evidence="1">Pilus assembly protein PilP</fullName>
    </submittedName>
</protein>